<dbReference type="EMBL" id="QKNX01000004">
    <property type="protein sequence ID" value="TKR25347.1"/>
    <property type="molecule type" value="Genomic_DNA"/>
</dbReference>
<name>A0A4U5JCN5_9EURY</name>
<feature type="transmembrane region" description="Helical" evidence="1">
    <location>
        <begin position="401"/>
        <end position="419"/>
    </location>
</feature>
<organism evidence="2 3">
    <name type="scientific">Natronomonas salsuginis</name>
    <dbReference type="NCBI Taxonomy" id="2217661"/>
    <lineage>
        <taxon>Archaea</taxon>
        <taxon>Methanobacteriati</taxon>
        <taxon>Methanobacteriota</taxon>
        <taxon>Stenosarchaea group</taxon>
        <taxon>Halobacteria</taxon>
        <taxon>Halobacteriales</taxon>
        <taxon>Natronomonadaceae</taxon>
        <taxon>Natronomonas</taxon>
    </lineage>
</organism>
<evidence type="ECO:0000313" key="3">
    <source>
        <dbReference type="Proteomes" id="UP000308037"/>
    </source>
</evidence>
<keyword evidence="3" id="KW-1185">Reference proteome</keyword>
<gene>
    <name evidence="2" type="ORF">DM868_11315</name>
</gene>
<feature type="transmembrane region" description="Helical" evidence="1">
    <location>
        <begin position="241"/>
        <end position="261"/>
    </location>
</feature>
<dbReference type="AlphaFoldDB" id="A0A4U5JCN5"/>
<comment type="caution">
    <text evidence="2">The sequence shown here is derived from an EMBL/GenBank/DDBJ whole genome shotgun (WGS) entry which is preliminary data.</text>
</comment>
<evidence type="ECO:0000256" key="1">
    <source>
        <dbReference type="SAM" id="Phobius"/>
    </source>
</evidence>
<feature type="transmembrane region" description="Helical" evidence="1">
    <location>
        <begin position="313"/>
        <end position="333"/>
    </location>
</feature>
<feature type="transmembrane region" description="Helical" evidence="1">
    <location>
        <begin position="371"/>
        <end position="389"/>
    </location>
</feature>
<keyword evidence="1" id="KW-0472">Membrane</keyword>
<dbReference type="RefSeq" id="WP_137276986.1">
    <property type="nucleotide sequence ID" value="NZ_QKNX01000004.1"/>
</dbReference>
<accession>A0A4U5JCN5</accession>
<keyword evidence="1" id="KW-0812">Transmembrane</keyword>
<keyword evidence="1" id="KW-1133">Transmembrane helix</keyword>
<protein>
    <submittedName>
        <fullName evidence="2">Uncharacterized protein</fullName>
    </submittedName>
</protein>
<dbReference type="OrthoDB" id="343201at2157"/>
<feature type="transmembrane region" description="Helical" evidence="1">
    <location>
        <begin position="282"/>
        <end position="301"/>
    </location>
</feature>
<proteinExistence type="predicted"/>
<reference evidence="2 3" key="1">
    <citation type="submission" date="2019-04" db="EMBL/GenBank/DDBJ databases">
        <title>Natronomonas sp. F20-122 a newhaloarchaeon isolated from a saline saltern of Isla Bacuta, Huelva, Spain.</title>
        <authorList>
            <person name="Duran-Viseras A."/>
            <person name="Sanchez-Porro C."/>
            <person name="Ventosa A."/>
        </authorList>
    </citation>
    <scope>NUCLEOTIDE SEQUENCE [LARGE SCALE GENOMIC DNA]</scope>
    <source>
        <strain evidence="2 3">F20-122</strain>
    </source>
</reference>
<dbReference type="Proteomes" id="UP000308037">
    <property type="component" value="Unassembled WGS sequence"/>
</dbReference>
<evidence type="ECO:0000313" key="2">
    <source>
        <dbReference type="EMBL" id="TKR25347.1"/>
    </source>
</evidence>
<sequence length="420" mass="45540">MAGSDAELELGEDAAWVAAALILVASLSGAVVLAEWPLWGVPTDDPGEPQFVEPADGGTKLWPYTSRARSFEGRTLGINMVFYGETTEIHTALTERSALEWEDEPIAEGEADSETVSAERLEVDPEAEEIGDVISWSPAEGSRRYTYVEVDGEGEWMDRSYELHSGTYLGQRMHIRAYEDPVGEWTAVQIHEEHWDWFRLRHTVTGISDPQRDLEEEFMGEPYVESVVRMPFENESADSDGWVTGIHLAGLALPVVLTGLIGRSRRGVRETSRFLRRRRREIALGAGLFGVYTVVRWLGIAGELVFSGLSPKVVAAPLYLLLIVGTPAIAYSLGRGSDGVWAFTFAGLGLGAAIVGDYAAMGTSVLPLRVVLHRIAVLLAIGLIALGGAKAVESDEIPAPLTVGAGAWALTILASLFGYV</sequence>
<feature type="transmembrane region" description="Helical" evidence="1">
    <location>
        <begin position="340"/>
        <end position="359"/>
    </location>
</feature>